<name>A0AA43RIA5_9ACTN</name>
<evidence type="ECO:0000259" key="7">
    <source>
        <dbReference type="Pfam" id="PF01029"/>
    </source>
</evidence>
<dbReference type="GO" id="GO:0003723">
    <property type="term" value="F:RNA binding"/>
    <property type="evidence" value="ECO:0007669"/>
    <property type="project" value="UniProtKB-UniRule"/>
</dbReference>
<feature type="domain" description="NusB/RsmB/TIM44" evidence="7">
    <location>
        <begin position="10"/>
        <end position="139"/>
    </location>
</feature>
<dbReference type="SUPFAM" id="SSF48013">
    <property type="entry name" value="NusB-like"/>
    <property type="match status" value="1"/>
</dbReference>
<evidence type="ECO:0000256" key="2">
    <source>
        <dbReference type="ARBA" id="ARBA00022814"/>
    </source>
</evidence>
<keyword evidence="3 6" id="KW-0694">RNA-binding</keyword>
<comment type="caution">
    <text evidence="8">The sequence shown here is derived from an EMBL/GenBank/DDBJ whole genome shotgun (WGS) entry which is preliminary data.</text>
</comment>
<protein>
    <recommendedName>
        <fullName evidence="6">Transcription antitermination protein NusB</fullName>
    </recommendedName>
    <alternativeName>
        <fullName evidence="6">Antitermination factor NusB</fullName>
    </alternativeName>
</protein>
<evidence type="ECO:0000256" key="1">
    <source>
        <dbReference type="ARBA" id="ARBA00005952"/>
    </source>
</evidence>
<dbReference type="GO" id="GO:0005829">
    <property type="term" value="C:cytosol"/>
    <property type="evidence" value="ECO:0007669"/>
    <property type="project" value="TreeGrafter"/>
</dbReference>
<dbReference type="GO" id="GO:0031564">
    <property type="term" value="P:transcription antitermination"/>
    <property type="evidence" value="ECO:0007669"/>
    <property type="project" value="UniProtKB-KW"/>
</dbReference>
<keyword evidence="4 6" id="KW-0805">Transcription regulation</keyword>
<accession>A0AA43RIA5</accession>
<dbReference type="HAMAP" id="MF_00073">
    <property type="entry name" value="NusB"/>
    <property type="match status" value="1"/>
</dbReference>
<dbReference type="AlphaFoldDB" id="A0AA43RIA5"/>
<dbReference type="InterPro" id="IPR011605">
    <property type="entry name" value="NusB_fam"/>
</dbReference>
<evidence type="ECO:0000256" key="4">
    <source>
        <dbReference type="ARBA" id="ARBA00023015"/>
    </source>
</evidence>
<keyword evidence="2 6" id="KW-0889">Transcription antitermination</keyword>
<dbReference type="PANTHER" id="PTHR11078">
    <property type="entry name" value="N UTILIZATION SUBSTANCE PROTEIN B-RELATED"/>
    <property type="match status" value="1"/>
</dbReference>
<comment type="similarity">
    <text evidence="1 6">Belongs to the NusB family.</text>
</comment>
<evidence type="ECO:0000313" key="8">
    <source>
        <dbReference type="EMBL" id="MDO4842313.1"/>
    </source>
</evidence>
<keyword evidence="9" id="KW-1185">Reference proteome</keyword>
<evidence type="ECO:0000313" key="9">
    <source>
        <dbReference type="Proteomes" id="UP001168575"/>
    </source>
</evidence>
<dbReference type="InterPro" id="IPR006027">
    <property type="entry name" value="NusB_RsmB_TIM44"/>
</dbReference>
<organism evidence="8 9">
    <name type="scientific">Phoenicibacter congonensis</name>
    <dbReference type="NCBI Taxonomy" id="1944646"/>
    <lineage>
        <taxon>Bacteria</taxon>
        <taxon>Bacillati</taxon>
        <taxon>Actinomycetota</taxon>
        <taxon>Coriobacteriia</taxon>
        <taxon>Eggerthellales</taxon>
        <taxon>Eggerthellaceae</taxon>
        <taxon>Phoenicibacter</taxon>
    </lineage>
</organism>
<dbReference type="GO" id="GO:0006353">
    <property type="term" value="P:DNA-templated transcription termination"/>
    <property type="evidence" value="ECO:0007669"/>
    <property type="project" value="UniProtKB-UniRule"/>
</dbReference>
<dbReference type="Pfam" id="PF01029">
    <property type="entry name" value="NusB"/>
    <property type="match status" value="1"/>
</dbReference>
<keyword evidence="5 6" id="KW-0804">Transcription</keyword>
<dbReference type="EMBL" id="JAUMVS010000138">
    <property type="protein sequence ID" value="MDO4842313.1"/>
    <property type="molecule type" value="Genomic_DNA"/>
</dbReference>
<sequence length="144" mass="15892">MAHKHERSLSRRTAAQVLYAWEMRKSTGDGKNITPDSMMESGELDLIEGPMDDYALCLIHGVMDNLDEIDERLQGLSKNWALDRMSLVDLCIIRVATFEMLHCDDVPTAVAIDEAVELAKGFGGEESHKFVNGILGAIASEVQA</sequence>
<dbReference type="InterPro" id="IPR035926">
    <property type="entry name" value="NusB-like_sf"/>
</dbReference>
<gene>
    <name evidence="6 8" type="primary">nusB</name>
    <name evidence="8" type="ORF">Q3982_06520</name>
</gene>
<reference evidence="8" key="1">
    <citation type="submission" date="2023-07" db="EMBL/GenBank/DDBJ databases">
        <title>Between Cages and Wild: Unraveling the Impact of Captivity on Animal Microbiomes and Antimicrobial Resistance.</title>
        <authorList>
            <person name="Schmartz G.P."/>
            <person name="Rehner J."/>
            <person name="Schuff M.J."/>
            <person name="Becker S.L."/>
            <person name="Kravczyk M."/>
            <person name="Gurevich A."/>
            <person name="Francke R."/>
            <person name="Mueller R."/>
            <person name="Keller V."/>
            <person name="Keller A."/>
        </authorList>
    </citation>
    <scope>NUCLEOTIDE SEQUENCE</scope>
    <source>
        <strain evidence="8">S12M_St_49</strain>
    </source>
</reference>
<proteinExistence type="inferred from homology"/>
<evidence type="ECO:0000256" key="3">
    <source>
        <dbReference type="ARBA" id="ARBA00022884"/>
    </source>
</evidence>
<comment type="function">
    <text evidence="6">Involved in transcription antitermination. Required for transcription of ribosomal RNA (rRNA) genes. Binds specifically to the boxA antiterminator sequence of the ribosomal RNA (rrn) operons.</text>
</comment>
<dbReference type="Gene3D" id="1.10.940.10">
    <property type="entry name" value="NusB-like"/>
    <property type="match status" value="1"/>
</dbReference>
<evidence type="ECO:0000256" key="5">
    <source>
        <dbReference type="ARBA" id="ARBA00023163"/>
    </source>
</evidence>
<dbReference type="NCBIfam" id="TIGR01951">
    <property type="entry name" value="nusB"/>
    <property type="match status" value="1"/>
</dbReference>
<dbReference type="PANTHER" id="PTHR11078:SF3">
    <property type="entry name" value="ANTITERMINATION NUSB DOMAIN-CONTAINING PROTEIN"/>
    <property type="match status" value="1"/>
</dbReference>
<dbReference type="Proteomes" id="UP001168575">
    <property type="component" value="Unassembled WGS sequence"/>
</dbReference>
<evidence type="ECO:0000256" key="6">
    <source>
        <dbReference type="HAMAP-Rule" id="MF_00073"/>
    </source>
</evidence>
<dbReference type="CDD" id="cd00619">
    <property type="entry name" value="Terminator_NusB"/>
    <property type="match status" value="1"/>
</dbReference>